<proteinExistence type="predicted"/>
<dbReference type="Proteomes" id="UP000326170">
    <property type="component" value="Chromosome"/>
</dbReference>
<reference evidence="3 4" key="1">
    <citation type="journal article" date="2007" name="Int. J. Syst. Evol. Microbiol.">
        <title>Natronorubrum sulfidifaciens sp. nov., an extremely haloalkaliphilic archaeon isolated from Aiding salt lake in Xin-Jiang, China.</title>
        <authorList>
            <person name="Cui H.L."/>
            <person name="Tohty D."/>
            <person name="Liu H.C."/>
            <person name="Liu S.J."/>
            <person name="Oren A."/>
            <person name="Zhou P.J."/>
        </authorList>
    </citation>
    <scope>NUCLEOTIDE SEQUENCE [LARGE SCALE GENOMIC DNA]</scope>
    <source>
        <strain evidence="3 4">7-3</strain>
    </source>
</reference>
<name>A0A5P9P4X8_9EURY</name>
<protein>
    <recommendedName>
        <fullName evidence="2">Halobacterial output domain-containing protein</fullName>
    </recommendedName>
</protein>
<dbReference type="AlphaFoldDB" id="A0A5P9P4X8"/>
<accession>A0A5P9P4X8</accession>
<feature type="domain" description="Halobacterial output" evidence="2">
    <location>
        <begin position="17"/>
        <end position="88"/>
    </location>
</feature>
<dbReference type="OrthoDB" id="181456at2157"/>
<evidence type="ECO:0000313" key="3">
    <source>
        <dbReference type="EMBL" id="QFU83182.1"/>
    </source>
</evidence>
<sequence>MLSRDIGTASPDERPTAQPPSLRVVEIVADADDVDPVDLEPPLYDVVDTTALDRLFEPTGSETTARRGQVSFRYRGYDVTVHSSGRIDLE</sequence>
<evidence type="ECO:0000256" key="1">
    <source>
        <dbReference type="SAM" id="MobiDB-lite"/>
    </source>
</evidence>
<gene>
    <name evidence="3" type="ORF">GCU68_11865</name>
</gene>
<evidence type="ECO:0000313" key="4">
    <source>
        <dbReference type="Proteomes" id="UP000326170"/>
    </source>
</evidence>
<dbReference type="KEGG" id="nas:GCU68_11865"/>
<dbReference type="Pfam" id="PF18545">
    <property type="entry name" value="HalOD1"/>
    <property type="match status" value="1"/>
</dbReference>
<dbReference type="EMBL" id="CP045488">
    <property type="protein sequence ID" value="QFU83182.1"/>
    <property type="molecule type" value="Genomic_DNA"/>
</dbReference>
<dbReference type="InterPro" id="IPR040624">
    <property type="entry name" value="HalOD1"/>
</dbReference>
<feature type="region of interest" description="Disordered" evidence="1">
    <location>
        <begin position="1"/>
        <end position="21"/>
    </location>
</feature>
<dbReference type="RefSeq" id="WP_152941863.1">
    <property type="nucleotide sequence ID" value="NZ_CP045488.1"/>
</dbReference>
<keyword evidence="4" id="KW-1185">Reference proteome</keyword>
<evidence type="ECO:0000259" key="2">
    <source>
        <dbReference type="Pfam" id="PF18545"/>
    </source>
</evidence>
<organism evidence="3 4">
    <name type="scientific">Natronorubrum aibiense</name>
    <dbReference type="NCBI Taxonomy" id="348826"/>
    <lineage>
        <taxon>Archaea</taxon>
        <taxon>Methanobacteriati</taxon>
        <taxon>Methanobacteriota</taxon>
        <taxon>Stenosarchaea group</taxon>
        <taxon>Halobacteria</taxon>
        <taxon>Halobacteriales</taxon>
        <taxon>Natrialbaceae</taxon>
        <taxon>Natronorubrum</taxon>
    </lineage>
</organism>
<dbReference type="GeneID" id="42301750"/>